<dbReference type="Pfam" id="PF23835">
    <property type="entry name" value="DUF7205"/>
    <property type="match status" value="1"/>
</dbReference>
<dbReference type="InterPro" id="IPR055629">
    <property type="entry name" value="DUF7205"/>
</dbReference>
<sequence>MEDFQGQTLREGDWVALYYGYNELKEGRIEKISNHRAKIMIFEQGTFSVLSKWKYGDCMIKLHESQIPAH</sequence>
<proteinExistence type="predicted"/>
<name>A0AAE9G7S2_9CAUD</name>
<evidence type="ECO:0000313" key="1">
    <source>
        <dbReference type="EMBL" id="UNY47006.1"/>
    </source>
</evidence>
<gene>
    <name evidence="1" type="ORF">EHEKIMEA_00124</name>
</gene>
<protein>
    <submittedName>
        <fullName evidence="1">Uncharacterized protein</fullName>
    </submittedName>
</protein>
<accession>A0AAE9G7S2</accession>
<keyword evidence="2" id="KW-1185">Reference proteome</keyword>
<organism evidence="1 2">
    <name type="scientific">Cronobacter phage LPCS28</name>
    <dbReference type="NCBI Taxonomy" id="2924885"/>
    <lineage>
        <taxon>Viruses</taxon>
        <taxon>Duplodnaviria</taxon>
        <taxon>Heunggongvirae</taxon>
        <taxon>Uroviricota</taxon>
        <taxon>Caudoviricetes</taxon>
        <taxon>Pantevenvirales</taxon>
        <taxon>Straboviridae</taxon>
        <taxon>Nanhuvirus</taxon>
        <taxon>Nanhuvirus LPCS28</taxon>
    </lineage>
</organism>
<reference evidence="1 2" key="1">
    <citation type="submission" date="2022-02" db="EMBL/GenBank/DDBJ databases">
        <authorList>
            <person name="Tian F."/>
            <person name="Li J."/>
            <person name="Li F."/>
            <person name="Tong Y."/>
        </authorList>
    </citation>
    <scope>NUCLEOTIDE SEQUENCE [LARGE SCALE GENOMIC DNA]</scope>
</reference>
<dbReference type="EMBL" id="OM638103">
    <property type="protein sequence ID" value="UNY47006.1"/>
    <property type="molecule type" value="Genomic_DNA"/>
</dbReference>
<dbReference type="Proteomes" id="UP000832072">
    <property type="component" value="Segment"/>
</dbReference>
<evidence type="ECO:0000313" key="2">
    <source>
        <dbReference type="Proteomes" id="UP000832072"/>
    </source>
</evidence>